<proteinExistence type="predicted"/>
<evidence type="ECO:0000313" key="2">
    <source>
        <dbReference type="Proteomes" id="UP000030697"/>
    </source>
</evidence>
<dbReference type="EMBL" id="KE124397">
    <property type="protein sequence ID" value="EWC78893.1"/>
    <property type="molecule type" value="Genomic_DNA"/>
</dbReference>
<accession>W7JUR8</accession>
<dbReference type="AlphaFoldDB" id="W7JUR8"/>
<sequence length="63" mass="7618">MFIICYFLSLCKKNIQIHFIIHTTNISKGHIKIYVVSKNIVNVWKSNKKNMLKHFYIFQLNNF</sequence>
<reference evidence="1 2" key="1">
    <citation type="submission" date="2013-02" db="EMBL/GenBank/DDBJ databases">
        <title>The Genome Sequence of Plasmodium falciparum UGT5.1.</title>
        <authorList>
            <consortium name="The Broad Institute Genome Sequencing Platform"/>
            <consortium name="The Broad Institute Genome Sequencing Center for Infectious Disease"/>
            <person name="Neafsey D."/>
            <person name="Cheeseman I."/>
            <person name="Volkman S."/>
            <person name="Adams J."/>
            <person name="Walker B."/>
            <person name="Young S.K."/>
            <person name="Zeng Q."/>
            <person name="Gargeya S."/>
            <person name="Fitzgerald M."/>
            <person name="Haas B."/>
            <person name="Abouelleil A."/>
            <person name="Alvarado L."/>
            <person name="Arachchi H.M."/>
            <person name="Berlin A.M."/>
            <person name="Chapman S.B."/>
            <person name="Dewar J."/>
            <person name="Goldberg J."/>
            <person name="Griggs A."/>
            <person name="Gujja S."/>
            <person name="Hansen M."/>
            <person name="Howarth C."/>
            <person name="Imamovic A."/>
            <person name="Larimer J."/>
            <person name="McCowan C."/>
            <person name="Murphy C."/>
            <person name="Neiman D."/>
            <person name="Pearson M."/>
            <person name="Priest M."/>
            <person name="Roberts A."/>
            <person name="Saif S."/>
            <person name="Shea T."/>
            <person name="Sisk P."/>
            <person name="Sykes S."/>
            <person name="Wortman J."/>
            <person name="Nusbaum C."/>
            <person name="Birren B."/>
        </authorList>
    </citation>
    <scope>NUCLEOTIDE SEQUENCE [LARGE SCALE GENOMIC DNA]</scope>
    <source>
        <strain evidence="1 2">UGT5.1</strain>
    </source>
</reference>
<organism evidence="1 2">
    <name type="scientific">Plasmodium falciparum UGT5.1</name>
    <dbReference type="NCBI Taxonomy" id="1237627"/>
    <lineage>
        <taxon>Eukaryota</taxon>
        <taxon>Sar</taxon>
        <taxon>Alveolata</taxon>
        <taxon>Apicomplexa</taxon>
        <taxon>Aconoidasida</taxon>
        <taxon>Haemosporida</taxon>
        <taxon>Plasmodiidae</taxon>
        <taxon>Plasmodium</taxon>
        <taxon>Plasmodium (Laverania)</taxon>
    </lineage>
</organism>
<gene>
    <name evidence="1" type="ORF">C923_00421</name>
</gene>
<name>W7JUR8_PLAFA</name>
<evidence type="ECO:0000313" key="1">
    <source>
        <dbReference type="EMBL" id="EWC78893.1"/>
    </source>
</evidence>
<dbReference type="Proteomes" id="UP000030697">
    <property type="component" value="Unassembled WGS sequence"/>
</dbReference>
<protein>
    <submittedName>
        <fullName evidence="1">Uncharacterized protein</fullName>
    </submittedName>
</protein>